<protein>
    <submittedName>
        <fullName evidence="5">AraC family transcriptional regulator</fullName>
    </submittedName>
</protein>
<keyword evidence="3" id="KW-0804">Transcription</keyword>
<organism evidence="5 6">
    <name type="scientific">Candidatus Fusicatenibacter merdavium</name>
    <dbReference type="NCBI Taxonomy" id="2838600"/>
    <lineage>
        <taxon>Bacteria</taxon>
        <taxon>Bacillati</taxon>
        <taxon>Bacillota</taxon>
        <taxon>Clostridia</taxon>
        <taxon>Lachnospirales</taxon>
        <taxon>Lachnospiraceae</taxon>
        <taxon>Fusicatenibacter</taxon>
    </lineage>
</organism>
<dbReference type="PROSITE" id="PS01124">
    <property type="entry name" value="HTH_ARAC_FAMILY_2"/>
    <property type="match status" value="1"/>
</dbReference>
<dbReference type="SUPFAM" id="SSF51215">
    <property type="entry name" value="Regulatory protein AraC"/>
    <property type="match status" value="1"/>
</dbReference>
<dbReference type="InterPro" id="IPR009057">
    <property type="entry name" value="Homeodomain-like_sf"/>
</dbReference>
<evidence type="ECO:0000259" key="4">
    <source>
        <dbReference type="PROSITE" id="PS01124"/>
    </source>
</evidence>
<evidence type="ECO:0000256" key="1">
    <source>
        <dbReference type="ARBA" id="ARBA00023015"/>
    </source>
</evidence>
<feature type="domain" description="HTH araC/xylS-type" evidence="4">
    <location>
        <begin position="169"/>
        <end position="268"/>
    </location>
</feature>
<dbReference type="PANTHER" id="PTHR43280:SF2">
    <property type="entry name" value="HTH-TYPE TRANSCRIPTIONAL REGULATOR EXSA"/>
    <property type="match status" value="1"/>
</dbReference>
<comment type="caution">
    <text evidence="5">The sequence shown here is derived from an EMBL/GenBank/DDBJ whole genome shotgun (WGS) entry which is preliminary data.</text>
</comment>
<dbReference type="InterPro" id="IPR003313">
    <property type="entry name" value="AraC-bd"/>
</dbReference>
<dbReference type="SUPFAM" id="SSF46689">
    <property type="entry name" value="Homeodomain-like"/>
    <property type="match status" value="2"/>
</dbReference>
<accession>A0A9D1XBV0</accession>
<dbReference type="PANTHER" id="PTHR43280">
    <property type="entry name" value="ARAC-FAMILY TRANSCRIPTIONAL REGULATOR"/>
    <property type="match status" value="1"/>
</dbReference>
<dbReference type="EMBL" id="DXEK01000020">
    <property type="protein sequence ID" value="HIX76266.1"/>
    <property type="molecule type" value="Genomic_DNA"/>
</dbReference>
<evidence type="ECO:0000313" key="5">
    <source>
        <dbReference type="EMBL" id="HIX76266.1"/>
    </source>
</evidence>
<dbReference type="Proteomes" id="UP000886890">
    <property type="component" value="Unassembled WGS sequence"/>
</dbReference>
<reference evidence="5" key="2">
    <citation type="submission" date="2021-04" db="EMBL/GenBank/DDBJ databases">
        <authorList>
            <person name="Gilroy R."/>
        </authorList>
    </citation>
    <scope>NUCLEOTIDE SEQUENCE</scope>
    <source>
        <strain evidence="5">CHK183-1962</strain>
    </source>
</reference>
<dbReference type="GO" id="GO:0003700">
    <property type="term" value="F:DNA-binding transcription factor activity"/>
    <property type="evidence" value="ECO:0007669"/>
    <property type="project" value="InterPro"/>
</dbReference>
<evidence type="ECO:0000256" key="2">
    <source>
        <dbReference type="ARBA" id="ARBA00023125"/>
    </source>
</evidence>
<keyword evidence="1" id="KW-0805">Transcription regulation</keyword>
<name>A0A9D1XBV0_9FIRM</name>
<reference evidence="5" key="1">
    <citation type="journal article" date="2021" name="PeerJ">
        <title>Extensive microbial diversity within the chicken gut microbiome revealed by metagenomics and culture.</title>
        <authorList>
            <person name="Gilroy R."/>
            <person name="Ravi A."/>
            <person name="Getino M."/>
            <person name="Pursley I."/>
            <person name="Horton D.L."/>
            <person name="Alikhan N.F."/>
            <person name="Baker D."/>
            <person name="Gharbi K."/>
            <person name="Hall N."/>
            <person name="Watson M."/>
            <person name="Adriaenssens E.M."/>
            <person name="Foster-Nyarko E."/>
            <person name="Jarju S."/>
            <person name="Secka A."/>
            <person name="Antonio M."/>
            <person name="Oren A."/>
            <person name="Chaudhuri R.R."/>
            <person name="La Ragione R."/>
            <person name="Hildebrand F."/>
            <person name="Pallen M.J."/>
        </authorList>
    </citation>
    <scope>NUCLEOTIDE SEQUENCE</scope>
    <source>
        <strain evidence="5">CHK183-1962</strain>
    </source>
</reference>
<proteinExistence type="predicted"/>
<dbReference type="AlphaFoldDB" id="A0A9D1XBV0"/>
<keyword evidence="2" id="KW-0238">DNA-binding</keyword>
<dbReference type="Pfam" id="PF02311">
    <property type="entry name" value="AraC_binding"/>
    <property type="match status" value="1"/>
</dbReference>
<dbReference type="GO" id="GO:0043565">
    <property type="term" value="F:sequence-specific DNA binding"/>
    <property type="evidence" value="ECO:0007669"/>
    <property type="project" value="InterPro"/>
</dbReference>
<dbReference type="Gene3D" id="1.10.10.60">
    <property type="entry name" value="Homeodomain-like"/>
    <property type="match status" value="2"/>
</dbReference>
<evidence type="ECO:0000256" key="3">
    <source>
        <dbReference type="ARBA" id="ARBA00023163"/>
    </source>
</evidence>
<dbReference type="SMART" id="SM00342">
    <property type="entry name" value="HTH_ARAC"/>
    <property type="match status" value="1"/>
</dbReference>
<dbReference type="Gene3D" id="2.60.120.280">
    <property type="entry name" value="Regulatory protein AraC"/>
    <property type="match status" value="1"/>
</dbReference>
<evidence type="ECO:0000313" key="6">
    <source>
        <dbReference type="Proteomes" id="UP000886890"/>
    </source>
</evidence>
<dbReference type="InterPro" id="IPR037923">
    <property type="entry name" value="HTH-like"/>
</dbReference>
<dbReference type="InterPro" id="IPR018060">
    <property type="entry name" value="HTH_AraC"/>
</dbReference>
<gene>
    <name evidence="5" type="ORF">H9734_01520</name>
</gene>
<dbReference type="Pfam" id="PF12833">
    <property type="entry name" value="HTH_18"/>
    <property type="match status" value="1"/>
</dbReference>
<sequence>MPIYFALSPFDLPLTLESIGNHWSQEPIRRPKGYPLYHWLQTEQGRGVVEINGKQFLLKANEGILIAPDIPHFYRPDGDHLWLTSFATFTGTLRTEIPKIAGETPFTLVSAADGRPCRQFVNRLVAAHESRSLDPVALSGECYSFLLRFSCDRRSHDLADHPRYRKYILPVIQKIETDYNRALTVPELAALVYITPQYLTRLFHRFLGCSVYTYLLNFRISMAKELLLNEPETEIQHIAHRVGFQDASHFISVFGASTGYTPLEFRRLHGFPVS</sequence>